<evidence type="ECO:0000313" key="2">
    <source>
        <dbReference type="EMBL" id="SEJ76728.1"/>
    </source>
</evidence>
<evidence type="ECO:0000313" key="3">
    <source>
        <dbReference type="Proteomes" id="UP000242930"/>
    </source>
</evidence>
<dbReference type="STRING" id="915471.SAMN05216201_11744"/>
<dbReference type="RefSeq" id="WP_090312978.1">
    <property type="nucleotide sequence ID" value="NZ_FNZE01000017.1"/>
</dbReference>
<dbReference type="Pfam" id="PF13577">
    <property type="entry name" value="SnoaL_4"/>
    <property type="match status" value="1"/>
</dbReference>
<sequence>MSSLEQRVRLIEDRQALQDLFHGYLFAVDSLTDLDGMLSLFTEDVSFDLREIGLPCLQGHQGLRQFFADVFGYMSHHAHYGTNFTVRQLDGDTASACAYVIGSGVRDGVQVTLHVKYFLDYVRTPAGWKICRFSEAPILPMPDSLTQVHRSH</sequence>
<keyword evidence="3" id="KW-1185">Reference proteome</keyword>
<name>A0A1H7BGV4_9PSED</name>
<evidence type="ECO:0000259" key="1">
    <source>
        <dbReference type="Pfam" id="PF13577"/>
    </source>
</evidence>
<dbReference type="Gene3D" id="3.10.450.50">
    <property type="match status" value="1"/>
</dbReference>
<protein>
    <submittedName>
        <fullName evidence="2">SnoaL-like domain-containing protein</fullName>
    </submittedName>
</protein>
<dbReference type="OrthoDB" id="7432584at2"/>
<dbReference type="InterPro" id="IPR037401">
    <property type="entry name" value="SnoaL-like"/>
</dbReference>
<dbReference type="SUPFAM" id="SSF54427">
    <property type="entry name" value="NTF2-like"/>
    <property type="match status" value="1"/>
</dbReference>
<feature type="domain" description="SnoaL-like" evidence="1">
    <location>
        <begin position="11"/>
        <end position="133"/>
    </location>
</feature>
<accession>A0A1H7BGV4</accession>
<dbReference type="InterPro" id="IPR032710">
    <property type="entry name" value="NTF2-like_dom_sf"/>
</dbReference>
<dbReference type="EMBL" id="FNZE01000017">
    <property type="protein sequence ID" value="SEJ76728.1"/>
    <property type="molecule type" value="Genomic_DNA"/>
</dbReference>
<dbReference type="AlphaFoldDB" id="A0A1H7BGV4"/>
<dbReference type="Proteomes" id="UP000242930">
    <property type="component" value="Unassembled WGS sequence"/>
</dbReference>
<organism evidence="2 3">
    <name type="scientific">Pseudomonas linyingensis</name>
    <dbReference type="NCBI Taxonomy" id="915471"/>
    <lineage>
        <taxon>Bacteria</taxon>
        <taxon>Pseudomonadati</taxon>
        <taxon>Pseudomonadota</taxon>
        <taxon>Gammaproteobacteria</taxon>
        <taxon>Pseudomonadales</taxon>
        <taxon>Pseudomonadaceae</taxon>
        <taxon>Pseudomonas</taxon>
    </lineage>
</organism>
<reference evidence="3" key="1">
    <citation type="submission" date="2016-10" db="EMBL/GenBank/DDBJ databases">
        <authorList>
            <person name="Varghese N."/>
            <person name="Submissions S."/>
        </authorList>
    </citation>
    <scope>NUCLEOTIDE SEQUENCE [LARGE SCALE GENOMIC DNA]</scope>
    <source>
        <strain evidence="3">LMG 25967</strain>
    </source>
</reference>
<proteinExistence type="predicted"/>
<gene>
    <name evidence="2" type="ORF">SAMN05216201_11744</name>
</gene>